<feature type="domain" description="Phorbol-ester/DAG-type" evidence="8">
    <location>
        <begin position="146"/>
        <end position="196"/>
    </location>
</feature>
<comment type="caution">
    <text evidence="11">The sequence shown here is derived from an EMBL/GenBank/DDBJ whole genome shotgun (WGS) entry which is preliminary data.</text>
</comment>
<keyword evidence="12" id="KW-1185">Reference proteome</keyword>
<dbReference type="AlphaFoldDB" id="A0AAD9QLN9"/>
<name>A0AAD9QLN9_ACRCE</name>
<reference evidence="11" key="2">
    <citation type="journal article" date="2023" name="Science">
        <title>Genomic signatures of disease resistance in endangered staghorn corals.</title>
        <authorList>
            <person name="Vollmer S.V."/>
            <person name="Selwyn J.D."/>
            <person name="Despard B.A."/>
            <person name="Roesel C.L."/>
        </authorList>
    </citation>
    <scope>NUCLEOTIDE SEQUENCE</scope>
    <source>
        <strain evidence="11">K2</strain>
    </source>
</reference>
<keyword evidence="5" id="KW-0206">Cytoskeleton</keyword>
<dbReference type="PROSITE" id="PS50081">
    <property type="entry name" value="ZF_DAG_PE_2"/>
    <property type="match status" value="1"/>
</dbReference>
<keyword evidence="3" id="KW-0479">Metal-binding</keyword>
<dbReference type="SUPFAM" id="SSF57889">
    <property type="entry name" value="Cysteine-rich domain"/>
    <property type="match status" value="1"/>
</dbReference>
<dbReference type="CDD" id="cd01778">
    <property type="entry name" value="RA_RASSF1_like"/>
    <property type="match status" value="1"/>
</dbReference>
<dbReference type="GO" id="GO:0046872">
    <property type="term" value="F:metal ion binding"/>
    <property type="evidence" value="ECO:0007669"/>
    <property type="project" value="UniProtKB-KW"/>
</dbReference>
<dbReference type="InterPro" id="IPR001368">
    <property type="entry name" value="TNFR/NGFR_Cys_rich_reg"/>
</dbReference>
<evidence type="ECO:0000259" key="8">
    <source>
        <dbReference type="PROSITE" id="PS50081"/>
    </source>
</evidence>
<dbReference type="InterPro" id="IPR011524">
    <property type="entry name" value="SARAH_dom"/>
</dbReference>
<protein>
    <submittedName>
        <fullName evidence="11">Ras association domain-containing protein 1</fullName>
    </submittedName>
</protein>
<reference evidence="11" key="1">
    <citation type="journal article" date="2023" name="G3 (Bethesda)">
        <title>Whole genome assembly and annotation of the endangered Caribbean coral Acropora cervicornis.</title>
        <authorList>
            <person name="Selwyn J.D."/>
            <person name="Vollmer S.V."/>
        </authorList>
    </citation>
    <scope>NUCLEOTIDE SEQUENCE</scope>
    <source>
        <strain evidence="11">K2</strain>
    </source>
</reference>
<dbReference type="PROSITE" id="PS00479">
    <property type="entry name" value="ZF_DAG_PE_1"/>
    <property type="match status" value="1"/>
</dbReference>
<dbReference type="PANTHER" id="PTHR22738">
    <property type="entry name" value="RASSF"/>
    <property type="match status" value="1"/>
</dbReference>
<sequence length="493" mass="56468">MFTKEENTVIDSRGKRLQSWLFLRVLLAFERGVYSLLYYLTLMESDEVFASDGAGFRKQLSSRSPSEFKTLTSADSRDRSRPFSVSNLPSGASNKPTSPSSHNPVKDFIANFVNRRGAKRRAGLKRSVTTENVTDESAPVRNIGRGHSFLPCHLRNPTWCDCCGEFIWGLFKQCVRCKNCKYTCHKRCQENVDLDCTGGWHLGRNNSVDEITMKTLHLIEQDDKRKEPFTLYTEPPTGSLLRKKIDEFNSSTTGLIMTMRGVNAFQGFIRVQMNLLRPINIIAGESPLSIFDPAQKEEDHRNPQRTSFFIPSGTSKALHVTSETTVHEVIVALLKKFKVADNPRKFALFECFQEENKHIILRPMSDMEKPLVLRLLWGGADLRHNFSLQENETGDIVWDVFSLPELQNFMKILDKEEEEHILQVKAKYQTYKERLDKALALVEGDKPVREQKSPVRNHISEEKSSGDKHLRNQVQETIHKVVDPAQMRDESDC</sequence>
<dbReference type="CDD" id="cd21885">
    <property type="entry name" value="SARAH_RASSF1-like"/>
    <property type="match status" value="1"/>
</dbReference>
<proteinExistence type="predicted"/>
<dbReference type="InterPro" id="IPR000159">
    <property type="entry name" value="RA_dom"/>
</dbReference>
<dbReference type="Pfam" id="PF16517">
    <property type="entry name" value="Nore1-SARAH"/>
    <property type="match status" value="1"/>
</dbReference>
<dbReference type="EMBL" id="JARQWQ010000025">
    <property type="protein sequence ID" value="KAK2563595.1"/>
    <property type="molecule type" value="Genomic_DNA"/>
</dbReference>
<dbReference type="SUPFAM" id="SSF54236">
    <property type="entry name" value="Ubiquitin-like"/>
    <property type="match status" value="1"/>
</dbReference>
<dbReference type="InterPro" id="IPR046349">
    <property type="entry name" value="C1-like_sf"/>
</dbReference>
<evidence type="ECO:0000256" key="1">
    <source>
        <dbReference type="ARBA" id="ARBA00004245"/>
    </source>
</evidence>
<keyword evidence="7" id="KW-1133">Transmembrane helix</keyword>
<feature type="region of interest" description="Disordered" evidence="6">
    <location>
        <begin position="67"/>
        <end position="105"/>
    </location>
</feature>
<feature type="compositionally biased region" description="Polar residues" evidence="6">
    <location>
        <begin position="83"/>
        <end position="103"/>
    </location>
</feature>
<dbReference type="Gene3D" id="3.10.20.90">
    <property type="entry name" value="Phosphatidylinositol 3-kinase Catalytic Subunit, Chain A, domain 1"/>
    <property type="match status" value="1"/>
</dbReference>
<feature type="compositionally biased region" description="Basic and acidic residues" evidence="6">
    <location>
        <begin position="446"/>
        <end position="470"/>
    </location>
</feature>
<comment type="subcellular location">
    <subcellularLocation>
        <location evidence="1">Cytoplasm</location>
        <location evidence="1">Cytoskeleton</location>
    </subcellularLocation>
</comment>
<dbReference type="InterPro" id="IPR029071">
    <property type="entry name" value="Ubiquitin-like_domsf"/>
</dbReference>
<keyword evidence="2" id="KW-0493">Microtubule</keyword>
<feature type="region of interest" description="Disordered" evidence="6">
    <location>
        <begin position="446"/>
        <end position="473"/>
    </location>
</feature>
<organism evidence="11 12">
    <name type="scientific">Acropora cervicornis</name>
    <name type="common">Staghorn coral</name>
    <dbReference type="NCBI Taxonomy" id="6130"/>
    <lineage>
        <taxon>Eukaryota</taxon>
        <taxon>Metazoa</taxon>
        <taxon>Cnidaria</taxon>
        <taxon>Anthozoa</taxon>
        <taxon>Hexacorallia</taxon>
        <taxon>Scleractinia</taxon>
        <taxon>Astrocoeniina</taxon>
        <taxon>Acroporidae</taxon>
        <taxon>Acropora</taxon>
    </lineage>
</organism>
<dbReference type="PANTHER" id="PTHR22738:SF10">
    <property type="entry name" value="RAS ASSOCIATION DOMAIN-CONTAINING PROTEIN 1 HOMOLOG"/>
    <property type="match status" value="1"/>
</dbReference>
<evidence type="ECO:0000256" key="6">
    <source>
        <dbReference type="SAM" id="MobiDB-lite"/>
    </source>
</evidence>
<feature type="transmembrane region" description="Helical" evidence="7">
    <location>
        <begin position="21"/>
        <end position="40"/>
    </location>
</feature>
<dbReference type="CDD" id="cd20885">
    <property type="entry name" value="C1_RASSF1"/>
    <property type="match status" value="1"/>
</dbReference>
<evidence type="ECO:0000256" key="2">
    <source>
        <dbReference type="ARBA" id="ARBA00022701"/>
    </source>
</evidence>
<keyword evidence="4" id="KW-0862">Zinc</keyword>
<feature type="domain" description="Ras-associating" evidence="9">
    <location>
        <begin position="306"/>
        <end position="393"/>
    </location>
</feature>
<dbReference type="SMART" id="SM00314">
    <property type="entry name" value="RA"/>
    <property type="match status" value="1"/>
</dbReference>
<dbReference type="PROSITE" id="PS50951">
    <property type="entry name" value="SARAH"/>
    <property type="match status" value="1"/>
</dbReference>
<dbReference type="PROSITE" id="PS00652">
    <property type="entry name" value="TNFR_NGFR_1"/>
    <property type="match status" value="1"/>
</dbReference>
<dbReference type="PROSITE" id="PS50200">
    <property type="entry name" value="RA"/>
    <property type="match status" value="1"/>
</dbReference>
<keyword evidence="7" id="KW-0812">Transmembrane</keyword>
<feature type="domain" description="SARAH" evidence="10">
    <location>
        <begin position="395"/>
        <end position="442"/>
    </location>
</feature>
<dbReference type="PRINTS" id="PR00008">
    <property type="entry name" value="DAGPEDOMAIN"/>
</dbReference>
<dbReference type="GO" id="GO:0007165">
    <property type="term" value="P:signal transduction"/>
    <property type="evidence" value="ECO:0007669"/>
    <property type="project" value="InterPro"/>
</dbReference>
<evidence type="ECO:0000259" key="10">
    <source>
        <dbReference type="PROSITE" id="PS50951"/>
    </source>
</evidence>
<dbReference type="InterPro" id="IPR020454">
    <property type="entry name" value="DAG/PE-bd"/>
</dbReference>
<evidence type="ECO:0000313" key="12">
    <source>
        <dbReference type="Proteomes" id="UP001249851"/>
    </source>
</evidence>
<evidence type="ECO:0000256" key="7">
    <source>
        <dbReference type="SAM" id="Phobius"/>
    </source>
</evidence>
<dbReference type="Gene3D" id="1.20.5.110">
    <property type="match status" value="1"/>
</dbReference>
<dbReference type="SMART" id="SM00109">
    <property type="entry name" value="C1"/>
    <property type="match status" value="1"/>
</dbReference>
<dbReference type="Pfam" id="PF00130">
    <property type="entry name" value="C1_1"/>
    <property type="match status" value="1"/>
</dbReference>
<accession>A0AAD9QLN9</accession>
<evidence type="ECO:0000256" key="4">
    <source>
        <dbReference type="ARBA" id="ARBA00022833"/>
    </source>
</evidence>
<dbReference type="Proteomes" id="UP001249851">
    <property type="component" value="Unassembled WGS sequence"/>
</dbReference>
<keyword evidence="5" id="KW-0963">Cytoplasm</keyword>
<gene>
    <name evidence="11" type="ORF">P5673_013326</name>
</gene>
<evidence type="ECO:0000259" key="9">
    <source>
        <dbReference type="PROSITE" id="PS50200"/>
    </source>
</evidence>
<dbReference type="GO" id="GO:0005874">
    <property type="term" value="C:microtubule"/>
    <property type="evidence" value="ECO:0007669"/>
    <property type="project" value="UniProtKB-KW"/>
</dbReference>
<evidence type="ECO:0000256" key="5">
    <source>
        <dbReference type="ARBA" id="ARBA00023212"/>
    </source>
</evidence>
<evidence type="ECO:0000256" key="3">
    <source>
        <dbReference type="ARBA" id="ARBA00022723"/>
    </source>
</evidence>
<dbReference type="Pfam" id="PF00788">
    <property type="entry name" value="RA"/>
    <property type="match status" value="1"/>
</dbReference>
<evidence type="ECO:0000313" key="11">
    <source>
        <dbReference type="EMBL" id="KAK2563595.1"/>
    </source>
</evidence>
<dbReference type="InterPro" id="IPR002219">
    <property type="entry name" value="PKC_DAG/PE"/>
</dbReference>
<dbReference type="Gene3D" id="3.30.60.20">
    <property type="match status" value="1"/>
</dbReference>
<keyword evidence="7" id="KW-0472">Membrane</keyword>
<dbReference type="InterPro" id="IPR033614">
    <property type="entry name" value="RASSF1-6"/>
</dbReference>